<keyword evidence="6 12" id="KW-0347">Helicase</keyword>
<dbReference type="Proteomes" id="UP000760819">
    <property type="component" value="Unassembled WGS sequence"/>
</dbReference>
<reference evidence="14" key="2">
    <citation type="journal article" date="2021" name="Microbiome">
        <title>Successional dynamics and alternative stable states in a saline activated sludge microbial community over 9 years.</title>
        <authorList>
            <person name="Wang Y."/>
            <person name="Ye J."/>
            <person name="Ju F."/>
            <person name="Liu L."/>
            <person name="Boyd J.A."/>
            <person name="Deng Y."/>
            <person name="Parks D.H."/>
            <person name="Jiang X."/>
            <person name="Yin X."/>
            <person name="Woodcroft B.J."/>
            <person name="Tyson G.W."/>
            <person name="Hugenholtz P."/>
            <person name="Polz M.F."/>
            <person name="Zhang T."/>
        </authorList>
    </citation>
    <scope>NUCLEOTIDE SEQUENCE</scope>
    <source>
        <strain evidence="14">HKST-UBA12</strain>
    </source>
</reference>
<comment type="catalytic activity">
    <reaction evidence="10 12">
        <text>ATP + H2O = ADP + phosphate + H(+)</text>
        <dbReference type="Rhea" id="RHEA:13065"/>
        <dbReference type="ChEBI" id="CHEBI:15377"/>
        <dbReference type="ChEBI" id="CHEBI:15378"/>
        <dbReference type="ChEBI" id="CHEBI:30616"/>
        <dbReference type="ChEBI" id="CHEBI:43474"/>
        <dbReference type="ChEBI" id="CHEBI:456216"/>
        <dbReference type="EC" id="5.6.2.3"/>
    </reaction>
</comment>
<dbReference type="InterPro" id="IPR036185">
    <property type="entry name" value="DNA_heli_DnaB-like_N_sf"/>
</dbReference>
<dbReference type="GO" id="GO:1990077">
    <property type="term" value="C:primosome complex"/>
    <property type="evidence" value="ECO:0007669"/>
    <property type="project" value="UniProtKB-UniRule"/>
</dbReference>
<dbReference type="PROSITE" id="PS51199">
    <property type="entry name" value="SF4_HELICASE"/>
    <property type="match status" value="1"/>
</dbReference>
<dbReference type="GO" id="GO:0005829">
    <property type="term" value="C:cytosol"/>
    <property type="evidence" value="ECO:0007669"/>
    <property type="project" value="TreeGrafter"/>
</dbReference>
<feature type="domain" description="SF4 helicase" evidence="13">
    <location>
        <begin position="132"/>
        <end position="395"/>
    </location>
</feature>
<dbReference type="EMBL" id="JAGQLI010000185">
    <property type="protein sequence ID" value="MCA9379441.1"/>
    <property type="molecule type" value="Genomic_DNA"/>
</dbReference>
<dbReference type="Pfam" id="PF00772">
    <property type="entry name" value="DnaB"/>
    <property type="match status" value="1"/>
</dbReference>
<dbReference type="Gene3D" id="3.40.50.300">
    <property type="entry name" value="P-loop containing nucleotide triphosphate hydrolases"/>
    <property type="match status" value="1"/>
</dbReference>
<evidence type="ECO:0000313" key="15">
    <source>
        <dbReference type="Proteomes" id="UP000760819"/>
    </source>
</evidence>
<dbReference type="GO" id="GO:0006269">
    <property type="term" value="P:DNA replication, synthesis of primer"/>
    <property type="evidence" value="ECO:0007669"/>
    <property type="project" value="UniProtKB-UniRule"/>
</dbReference>
<dbReference type="InterPro" id="IPR007693">
    <property type="entry name" value="DNA_helicase_DnaB-like_N"/>
</dbReference>
<keyword evidence="3 12" id="KW-0235">DNA replication</keyword>
<dbReference type="EC" id="5.6.2.3" evidence="11 12"/>
<dbReference type="CDD" id="cd00984">
    <property type="entry name" value="DnaB_C"/>
    <property type="match status" value="1"/>
</dbReference>
<proteinExistence type="inferred from homology"/>
<keyword evidence="4 12" id="KW-0547">Nucleotide-binding</keyword>
<feature type="non-terminal residue" evidence="14">
    <location>
        <position position="1"/>
    </location>
</feature>
<evidence type="ECO:0000256" key="8">
    <source>
        <dbReference type="ARBA" id="ARBA00023125"/>
    </source>
</evidence>
<dbReference type="PANTHER" id="PTHR30153:SF2">
    <property type="entry name" value="REPLICATIVE DNA HELICASE"/>
    <property type="match status" value="1"/>
</dbReference>
<dbReference type="GO" id="GO:0016787">
    <property type="term" value="F:hydrolase activity"/>
    <property type="evidence" value="ECO:0007669"/>
    <property type="project" value="UniProtKB-KW"/>
</dbReference>
<dbReference type="GO" id="GO:0003677">
    <property type="term" value="F:DNA binding"/>
    <property type="evidence" value="ECO:0007669"/>
    <property type="project" value="UniProtKB-UniRule"/>
</dbReference>
<protein>
    <recommendedName>
        <fullName evidence="11 12">Replicative DNA helicase</fullName>
        <ecNumber evidence="11 12">5.6.2.3</ecNumber>
    </recommendedName>
</protein>
<keyword evidence="2 12" id="KW-0639">Primosome</keyword>
<dbReference type="InterPro" id="IPR007694">
    <property type="entry name" value="DNA_helicase_DnaB-like_C"/>
</dbReference>
<dbReference type="SUPFAM" id="SSF52540">
    <property type="entry name" value="P-loop containing nucleoside triphosphate hydrolases"/>
    <property type="match status" value="1"/>
</dbReference>
<organism evidence="14 15">
    <name type="scientific">Candidatus Dojkabacteria bacterium</name>
    <dbReference type="NCBI Taxonomy" id="2099670"/>
    <lineage>
        <taxon>Bacteria</taxon>
        <taxon>Candidatus Dojkabacteria</taxon>
    </lineage>
</organism>
<gene>
    <name evidence="14" type="primary">dnaB</name>
    <name evidence="14" type="ORF">KC640_03350</name>
</gene>
<accession>A0A955L0I0</accession>
<comment type="caution">
    <text evidence="14">The sequence shown here is derived from an EMBL/GenBank/DDBJ whole genome shotgun (WGS) entry which is preliminary data.</text>
</comment>
<dbReference type="Pfam" id="PF03796">
    <property type="entry name" value="DnaB_C"/>
    <property type="match status" value="1"/>
</dbReference>
<dbReference type="InterPro" id="IPR027417">
    <property type="entry name" value="P-loop_NTPase"/>
</dbReference>
<evidence type="ECO:0000259" key="13">
    <source>
        <dbReference type="PROSITE" id="PS51199"/>
    </source>
</evidence>
<dbReference type="Gene3D" id="1.10.860.10">
    <property type="entry name" value="DNAb Helicase, Chain A"/>
    <property type="match status" value="1"/>
</dbReference>
<evidence type="ECO:0000256" key="3">
    <source>
        <dbReference type="ARBA" id="ARBA00022705"/>
    </source>
</evidence>
<dbReference type="GO" id="GO:0005524">
    <property type="term" value="F:ATP binding"/>
    <property type="evidence" value="ECO:0007669"/>
    <property type="project" value="UniProtKB-UniRule"/>
</dbReference>
<evidence type="ECO:0000256" key="1">
    <source>
        <dbReference type="ARBA" id="ARBA00008428"/>
    </source>
</evidence>
<evidence type="ECO:0000256" key="2">
    <source>
        <dbReference type="ARBA" id="ARBA00022515"/>
    </source>
</evidence>
<sequence>HSLIFEAILELYSQAKPIDVVTLTSQLKKKKKLQQVGGSAYLSELVAEVPTAAHVKEYAGLVKEAATRRSMISFATVLQDQAKTEDKDIEQILDEIEGKIFSLSQDNTQRDFESAAVLLEQHFEKTEEYSKNPGALRGLPTGMKSLDEILGGLHDSDLIVLAARPAVGKSSFAFDIGRHVAVNHGKSVAIFALEMPGVQIIERLLSQQINVPLWDLRMGKMTDAAYARFAEGAGKLADSKLFVDDTPGLNVMQLRSKARKLKIEQGLDFLIIDYLQLMQGVNVKSDNRVGEISEISRSLKLLARELNIPIMALSQLNRAVESRTDHIPQLSDLRDSGSIEQDADLVIFLSREKLFNPETERPDSADVIIAKHRNGPVGRVELRFEEKTTKFKDLG</sequence>
<evidence type="ECO:0000256" key="9">
    <source>
        <dbReference type="ARBA" id="ARBA00023235"/>
    </source>
</evidence>
<evidence type="ECO:0000313" key="14">
    <source>
        <dbReference type="EMBL" id="MCA9379441.1"/>
    </source>
</evidence>
<dbReference type="GO" id="GO:0043139">
    <property type="term" value="F:5'-3' DNA helicase activity"/>
    <property type="evidence" value="ECO:0007669"/>
    <property type="project" value="UniProtKB-EC"/>
</dbReference>
<evidence type="ECO:0000256" key="4">
    <source>
        <dbReference type="ARBA" id="ARBA00022741"/>
    </source>
</evidence>
<evidence type="ECO:0000256" key="12">
    <source>
        <dbReference type="RuleBase" id="RU362085"/>
    </source>
</evidence>
<dbReference type="InterPro" id="IPR007692">
    <property type="entry name" value="DNA_helicase_DnaB"/>
</dbReference>
<keyword evidence="8 12" id="KW-0238">DNA-binding</keyword>
<dbReference type="SUPFAM" id="SSF48024">
    <property type="entry name" value="N-terminal domain of DnaB helicase"/>
    <property type="match status" value="1"/>
</dbReference>
<reference evidence="14" key="1">
    <citation type="submission" date="2020-04" db="EMBL/GenBank/DDBJ databases">
        <authorList>
            <person name="Zhang T."/>
        </authorList>
    </citation>
    <scope>NUCLEOTIDE SEQUENCE</scope>
    <source>
        <strain evidence="14">HKST-UBA12</strain>
    </source>
</reference>
<evidence type="ECO:0000256" key="6">
    <source>
        <dbReference type="ARBA" id="ARBA00022806"/>
    </source>
</evidence>
<dbReference type="AlphaFoldDB" id="A0A955L0I0"/>
<dbReference type="PANTHER" id="PTHR30153">
    <property type="entry name" value="REPLICATIVE DNA HELICASE DNAB"/>
    <property type="match status" value="1"/>
</dbReference>
<comment type="function">
    <text evidence="12">The main replicative DNA helicase, it participates in initiation and elongation during chromosome replication. Travels ahead of the DNA replisome, separating dsDNA into templates for DNA synthesis. A processive ATP-dependent 5'-3' DNA helicase it has DNA-dependent ATPase activity.</text>
</comment>
<name>A0A955L0I0_9BACT</name>
<keyword evidence="5 12" id="KW-0378">Hydrolase</keyword>
<comment type="similarity">
    <text evidence="1 12">Belongs to the helicase family. DnaB subfamily.</text>
</comment>
<evidence type="ECO:0000256" key="10">
    <source>
        <dbReference type="ARBA" id="ARBA00048954"/>
    </source>
</evidence>
<evidence type="ECO:0000256" key="7">
    <source>
        <dbReference type="ARBA" id="ARBA00022840"/>
    </source>
</evidence>
<evidence type="ECO:0000256" key="5">
    <source>
        <dbReference type="ARBA" id="ARBA00022801"/>
    </source>
</evidence>
<keyword evidence="9" id="KW-0413">Isomerase</keyword>
<keyword evidence="7 12" id="KW-0067">ATP-binding</keyword>
<dbReference type="InterPro" id="IPR016136">
    <property type="entry name" value="DNA_helicase_N/primase_C"/>
</dbReference>
<dbReference type="NCBIfam" id="TIGR00665">
    <property type="entry name" value="DnaB"/>
    <property type="match status" value="1"/>
</dbReference>
<evidence type="ECO:0000256" key="11">
    <source>
        <dbReference type="NCBIfam" id="TIGR00665"/>
    </source>
</evidence>